<dbReference type="NCBIfam" id="TIGR02985">
    <property type="entry name" value="Sig70_bacteroi1"/>
    <property type="match status" value="1"/>
</dbReference>
<sequence>MTVQISQPNTLRFSTNEDLLESIKQNDHAAFEYLFKRFYPRLLGYAIRFVQDEDVAKDILQECFMNFWEKRQLLSAVSISSLLFLMVRNACLNYLKHHMLANYLSIDYLSTLDGEEKLYSADLMFSTDENILYEDLKTQIDAALSKLSPRSREIFLLSRFDGMKNKEIAELLGISTTAVEKHISKSLKVISDYLKDNSSYYQYIVIMSFFLFTK</sequence>
<dbReference type="EMBL" id="JAUDEN010000005">
    <property type="protein sequence ID" value="MDM8324489.1"/>
    <property type="molecule type" value="Genomic_DNA"/>
</dbReference>
<evidence type="ECO:0000259" key="6">
    <source>
        <dbReference type="Pfam" id="PF08281"/>
    </source>
</evidence>
<dbReference type="Proteomes" id="UP001169458">
    <property type="component" value="Unassembled WGS sequence"/>
</dbReference>
<keyword evidence="8" id="KW-1185">Reference proteome</keyword>
<evidence type="ECO:0000313" key="8">
    <source>
        <dbReference type="Proteomes" id="UP001169458"/>
    </source>
</evidence>
<evidence type="ECO:0000256" key="4">
    <source>
        <dbReference type="ARBA" id="ARBA00023163"/>
    </source>
</evidence>
<dbReference type="Gene3D" id="1.10.1740.10">
    <property type="match status" value="1"/>
</dbReference>
<evidence type="ECO:0000313" key="7">
    <source>
        <dbReference type="EMBL" id="MDM8324489.1"/>
    </source>
</evidence>
<proteinExistence type="inferred from homology"/>
<dbReference type="SUPFAM" id="SSF88659">
    <property type="entry name" value="Sigma3 and sigma4 domains of RNA polymerase sigma factors"/>
    <property type="match status" value="1"/>
</dbReference>
<dbReference type="NCBIfam" id="TIGR02937">
    <property type="entry name" value="sigma70-ECF"/>
    <property type="match status" value="1"/>
</dbReference>
<dbReference type="Pfam" id="PF04542">
    <property type="entry name" value="Sigma70_r2"/>
    <property type="match status" value="1"/>
</dbReference>
<comment type="caution">
    <text evidence="7">The sequence shown here is derived from an EMBL/GenBank/DDBJ whole genome shotgun (WGS) entry which is preliminary data.</text>
</comment>
<keyword evidence="3" id="KW-0731">Sigma factor</keyword>
<feature type="domain" description="RNA polymerase sigma factor 70 region 4 type 2" evidence="6">
    <location>
        <begin position="139"/>
        <end position="188"/>
    </location>
</feature>
<evidence type="ECO:0000259" key="5">
    <source>
        <dbReference type="Pfam" id="PF04542"/>
    </source>
</evidence>
<evidence type="ECO:0000256" key="1">
    <source>
        <dbReference type="ARBA" id="ARBA00010641"/>
    </source>
</evidence>
<dbReference type="Gene3D" id="1.10.10.10">
    <property type="entry name" value="Winged helix-like DNA-binding domain superfamily/Winged helix DNA-binding domain"/>
    <property type="match status" value="1"/>
</dbReference>
<dbReference type="InterPro" id="IPR014327">
    <property type="entry name" value="RNA_pol_sigma70_bacteroid"/>
</dbReference>
<accession>A0ABT7VDW0</accession>
<dbReference type="PANTHER" id="PTHR43133:SF46">
    <property type="entry name" value="RNA POLYMERASE SIGMA-70 FACTOR ECF SUBFAMILY"/>
    <property type="match status" value="1"/>
</dbReference>
<reference evidence="8" key="1">
    <citation type="submission" date="2023-07" db="EMBL/GenBank/DDBJ databases">
        <title>Identification and characterization of horizontal gene transfer across gut microbiota members of farm animals based on homology search.</title>
        <authorList>
            <person name="Schwarzerova J."/>
            <person name="Nykrynova M."/>
            <person name="Jureckova K."/>
            <person name="Cejkova D."/>
            <person name="Rychlik I."/>
        </authorList>
    </citation>
    <scope>NUCLEOTIDE SEQUENCE [LARGE SCALE GENOMIC DNA]</scope>
    <source>
        <strain evidence="8">109_WCHN</strain>
    </source>
</reference>
<evidence type="ECO:0000256" key="3">
    <source>
        <dbReference type="ARBA" id="ARBA00023082"/>
    </source>
</evidence>
<protein>
    <submittedName>
        <fullName evidence="7">RNA polymerase sigma-70 factor</fullName>
    </submittedName>
</protein>
<dbReference type="RefSeq" id="WP_289558720.1">
    <property type="nucleotide sequence ID" value="NZ_JAUDEN010000005.1"/>
</dbReference>
<dbReference type="InterPro" id="IPR007627">
    <property type="entry name" value="RNA_pol_sigma70_r2"/>
</dbReference>
<evidence type="ECO:0000256" key="2">
    <source>
        <dbReference type="ARBA" id="ARBA00023015"/>
    </source>
</evidence>
<feature type="domain" description="RNA polymerase sigma-70 region 2" evidence="5">
    <location>
        <begin position="34"/>
        <end position="97"/>
    </location>
</feature>
<dbReference type="InterPro" id="IPR036388">
    <property type="entry name" value="WH-like_DNA-bd_sf"/>
</dbReference>
<dbReference type="InterPro" id="IPR013324">
    <property type="entry name" value="RNA_pol_sigma_r3/r4-like"/>
</dbReference>
<dbReference type="CDD" id="cd06171">
    <property type="entry name" value="Sigma70_r4"/>
    <property type="match status" value="1"/>
</dbReference>
<dbReference type="InterPro" id="IPR013249">
    <property type="entry name" value="RNA_pol_sigma70_r4_t2"/>
</dbReference>
<comment type="similarity">
    <text evidence="1">Belongs to the sigma-70 factor family. ECF subfamily.</text>
</comment>
<dbReference type="SUPFAM" id="SSF88946">
    <property type="entry name" value="Sigma2 domain of RNA polymerase sigma factors"/>
    <property type="match status" value="1"/>
</dbReference>
<keyword evidence="4" id="KW-0804">Transcription</keyword>
<dbReference type="Pfam" id="PF08281">
    <property type="entry name" value="Sigma70_r4_2"/>
    <property type="match status" value="1"/>
</dbReference>
<dbReference type="InterPro" id="IPR013325">
    <property type="entry name" value="RNA_pol_sigma_r2"/>
</dbReference>
<dbReference type="InterPro" id="IPR039425">
    <property type="entry name" value="RNA_pol_sigma-70-like"/>
</dbReference>
<dbReference type="InterPro" id="IPR014284">
    <property type="entry name" value="RNA_pol_sigma-70_dom"/>
</dbReference>
<keyword evidence="2" id="KW-0805">Transcription regulation</keyword>
<organism evidence="7 8">
    <name type="scientific">Bacteroides gallinaceum</name>
    <dbReference type="NCBI Taxonomy" id="1462571"/>
    <lineage>
        <taxon>Bacteria</taxon>
        <taxon>Pseudomonadati</taxon>
        <taxon>Bacteroidota</taxon>
        <taxon>Bacteroidia</taxon>
        <taxon>Bacteroidales</taxon>
        <taxon>Bacteroidaceae</taxon>
        <taxon>Bacteroides</taxon>
    </lineage>
</organism>
<name>A0ABT7VDW0_9BACE</name>
<gene>
    <name evidence="7" type="ORF">QUW60_04480</name>
</gene>
<dbReference type="PANTHER" id="PTHR43133">
    <property type="entry name" value="RNA POLYMERASE ECF-TYPE SIGMA FACTO"/>
    <property type="match status" value="1"/>
</dbReference>